<name>A0ACC2IP38_9PLEO</name>
<keyword evidence="2" id="KW-1185">Reference proteome</keyword>
<evidence type="ECO:0000313" key="1">
    <source>
        <dbReference type="EMBL" id="KAJ8116829.1"/>
    </source>
</evidence>
<dbReference type="EMBL" id="JAPHNI010000077">
    <property type="protein sequence ID" value="KAJ8116829.1"/>
    <property type="molecule type" value="Genomic_DNA"/>
</dbReference>
<comment type="caution">
    <text evidence="1">The sequence shown here is derived from an EMBL/GenBank/DDBJ whole genome shotgun (WGS) entry which is preliminary data.</text>
</comment>
<reference evidence="1" key="1">
    <citation type="submission" date="2022-11" db="EMBL/GenBank/DDBJ databases">
        <title>Genome Sequence of Boeremia exigua.</title>
        <authorList>
            <person name="Buettner E."/>
        </authorList>
    </citation>
    <scope>NUCLEOTIDE SEQUENCE</scope>
    <source>
        <strain evidence="1">CU02</strain>
    </source>
</reference>
<evidence type="ECO:0000313" key="2">
    <source>
        <dbReference type="Proteomes" id="UP001153331"/>
    </source>
</evidence>
<organism evidence="1 2">
    <name type="scientific">Boeremia exigua</name>
    <dbReference type="NCBI Taxonomy" id="749465"/>
    <lineage>
        <taxon>Eukaryota</taxon>
        <taxon>Fungi</taxon>
        <taxon>Dikarya</taxon>
        <taxon>Ascomycota</taxon>
        <taxon>Pezizomycotina</taxon>
        <taxon>Dothideomycetes</taxon>
        <taxon>Pleosporomycetidae</taxon>
        <taxon>Pleosporales</taxon>
        <taxon>Pleosporineae</taxon>
        <taxon>Didymellaceae</taxon>
        <taxon>Boeremia</taxon>
    </lineage>
</organism>
<dbReference type="Proteomes" id="UP001153331">
    <property type="component" value="Unassembled WGS sequence"/>
</dbReference>
<protein>
    <submittedName>
        <fullName evidence="1">Uncharacterized protein</fullName>
    </submittedName>
</protein>
<sequence length="106" mass="11853">MPFVAVVGGIQFEFRVSASAVFLLAPPRLLTRWSSATMKVCVAALGRRALGHRHRPVVRGRRAPRRPSTVSAKRTSWSRNRQQLSFVTYPKKLTTGHGPVRLPHRG</sequence>
<proteinExistence type="predicted"/>
<accession>A0ACC2IP38</accession>
<gene>
    <name evidence="1" type="ORF">OPT61_g1835</name>
</gene>